<keyword evidence="3" id="KW-0732">Signal</keyword>
<dbReference type="SUPFAM" id="SSF51556">
    <property type="entry name" value="Metallo-dependent hydrolases"/>
    <property type="match status" value="1"/>
</dbReference>
<gene>
    <name evidence="5" type="ORF">K7G82_06070</name>
</gene>
<dbReference type="InterPro" id="IPR011059">
    <property type="entry name" value="Metal-dep_hydrolase_composite"/>
</dbReference>
<dbReference type="Gene3D" id="3.20.20.140">
    <property type="entry name" value="Metal-dependent hydrolases"/>
    <property type="match status" value="1"/>
</dbReference>
<dbReference type="Proteomes" id="UP000706039">
    <property type="component" value="Unassembled WGS sequence"/>
</dbReference>
<dbReference type="Gene3D" id="2.30.40.10">
    <property type="entry name" value="Urease, subunit C, domain 1"/>
    <property type="match status" value="1"/>
</dbReference>
<dbReference type="PANTHER" id="PTHR11113">
    <property type="entry name" value="N-ACETYLGLUCOSAMINE-6-PHOSPHATE DEACETYLASE"/>
    <property type="match status" value="1"/>
</dbReference>
<evidence type="ECO:0000256" key="1">
    <source>
        <dbReference type="ARBA" id="ARBA00010716"/>
    </source>
</evidence>
<comment type="similarity">
    <text evidence="1">Belongs to the metallo-dependent hydrolases superfamily. NagA family.</text>
</comment>
<evidence type="ECO:0000256" key="2">
    <source>
        <dbReference type="ARBA" id="ARBA00022801"/>
    </source>
</evidence>
<dbReference type="EMBL" id="JAINVV010000003">
    <property type="protein sequence ID" value="MBY8821848.1"/>
    <property type="molecule type" value="Genomic_DNA"/>
</dbReference>
<dbReference type="Gene3D" id="3.30.1490.130">
    <property type="entry name" value="D-aminoacylase. Domain 3"/>
    <property type="match status" value="1"/>
</dbReference>
<protein>
    <submittedName>
        <fullName evidence="5">Amidohydrolase family protein</fullName>
    </submittedName>
</protein>
<feature type="signal peptide" evidence="3">
    <location>
        <begin position="1"/>
        <end position="18"/>
    </location>
</feature>
<dbReference type="RefSeq" id="WP_222988926.1">
    <property type="nucleotide sequence ID" value="NZ_JAINVV010000003.1"/>
</dbReference>
<feature type="chain" id="PRO_5046276141" evidence="3">
    <location>
        <begin position="19"/>
        <end position="630"/>
    </location>
</feature>
<dbReference type="PANTHER" id="PTHR11113:SF14">
    <property type="entry name" value="N-ACETYLGLUCOSAMINE-6-PHOSPHATE DEACETYLASE"/>
    <property type="match status" value="1"/>
</dbReference>
<evidence type="ECO:0000313" key="6">
    <source>
        <dbReference type="Proteomes" id="UP000706039"/>
    </source>
</evidence>
<dbReference type="Pfam" id="PF07969">
    <property type="entry name" value="Amidohydro_3"/>
    <property type="match status" value="1"/>
</dbReference>
<comment type="caution">
    <text evidence="5">The sequence shown here is derived from an EMBL/GenBank/DDBJ whole genome shotgun (WGS) entry which is preliminary data.</text>
</comment>
<evidence type="ECO:0000313" key="5">
    <source>
        <dbReference type="EMBL" id="MBY8821848.1"/>
    </source>
</evidence>
<evidence type="ECO:0000259" key="4">
    <source>
        <dbReference type="Pfam" id="PF07969"/>
    </source>
</evidence>
<evidence type="ECO:0000256" key="3">
    <source>
        <dbReference type="SAM" id="SignalP"/>
    </source>
</evidence>
<dbReference type="InterPro" id="IPR023100">
    <property type="entry name" value="D-aminoacylase_insert_dom_sf"/>
</dbReference>
<accession>A0ABS7PKS6</accession>
<keyword evidence="6" id="KW-1185">Reference proteome</keyword>
<reference evidence="5 6" key="1">
    <citation type="submission" date="2021-08" db="EMBL/GenBank/DDBJ databases">
        <authorList>
            <person name="Tuo L."/>
        </authorList>
    </citation>
    <scope>NUCLEOTIDE SEQUENCE [LARGE SCALE GENOMIC DNA]</scope>
    <source>
        <strain evidence="5 6">JCM 31229</strain>
    </source>
</reference>
<name>A0ABS7PKS6_9SPHN</name>
<dbReference type="InterPro" id="IPR013108">
    <property type="entry name" value="Amidohydro_3"/>
</dbReference>
<organism evidence="5 6">
    <name type="scientific">Sphingomonas colocasiae</name>
    <dbReference type="NCBI Taxonomy" id="1848973"/>
    <lineage>
        <taxon>Bacteria</taxon>
        <taxon>Pseudomonadati</taxon>
        <taxon>Pseudomonadota</taxon>
        <taxon>Alphaproteobacteria</taxon>
        <taxon>Sphingomonadales</taxon>
        <taxon>Sphingomonadaceae</taxon>
        <taxon>Sphingomonas</taxon>
    </lineage>
</organism>
<dbReference type="InterPro" id="IPR032466">
    <property type="entry name" value="Metal_Hydrolase"/>
</dbReference>
<dbReference type="SUPFAM" id="SSF51338">
    <property type="entry name" value="Composite domain of metallo-dependent hydrolases"/>
    <property type="match status" value="1"/>
</dbReference>
<feature type="domain" description="Amidohydrolase 3" evidence="4">
    <location>
        <begin position="405"/>
        <end position="495"/>
    </location>
</feature>
<keyword evidence="2" id="KW-0378">Hydrolase</keyword>
<sequence>MTRSWLFPFLLFPTAASAAPGAPHYDVIIRGGTIQDGTGKPGFAGDVAVAGDRIAKIGDLGGATADTVIDARGQFVTPGFISVHSHAIRDAVARSENMLRQGVTTEIINADGGYSGVGGEEIVGQLADFAKNGLAVNLGAYVGFNNVWQTVVGEDERRPTPAQIAEMRELVQRNLAAGAWGVGAGLDYKPAYFATQDEVIRIVSPARAWRTLFSNHDRVTPPNFSSMAGIDETIAIGKGAGLVPVITHIKLWPNEMGRARDVVETMRASTRAGDYVAADIYPYIHANTYLGALIIPSWAQEGGRDALLKRLADPTQRARIAVETTAAIKARAGGPDGLFLPSKGKELTDYMRETGSTDATETVLKLVETENPFGIFRFGSEEDLTAFLQYPDTAIACDCGSTNATKVHPRNYGAFPRAFGRYVRERGALSWEEAVRKATALPAGMLGMVDRGTIAPGMVADLTVFDPKTIIDKATFVEPAQFAVGVSNVLVNGRPAILAGKLTEAKSGRRLFRAGDMPTYRMGATDRGLTVRSFAITIDGVRYKGAIALKQAANDRLASGSLALASAAAKLSLSGAGPLFTAPGWSGFTGRLSNGEAITVTLDAANPAAAKKGRQLTIRIGDRSGVTSVP</sequence>
<proteinExistence type="inferred from homology"/>